<evidence type="ECO:0000313" key="2">
    <source>
        <dbReference type="EMBL" id="MCP2360056.1"/>
    </source>
</evidence>
<feature type="signal peptide" evidence="1">
    <location>
        <begin position="1"/>
        <end position="21"/>
    </location>
</feature>
<organism evidence="2 3">
    <name type="scientific">Nonomuraea thailandensis</name>
    <dbReference type="NCBI Taxonomy" id="1188745"/>
    <lineage>
        <taxon>Bacteria</taxon>
        <taxon>Bacillati</taxon>
        <taxon>Actinomycetota</taxon>
        <taxon>Actinomycetes</taxon>
        <taxon>Streptosporangiales</taxon>
        <taxon>Streptosporangiaceae</taxon>
        <taxon>Nonomuraea</taxon>
    </lineage>
</organism>
<keyword evidence="1" id="KW-0732">Signal</keyword>
<comment type="caution">
    <text evidence="2">The sequence shown here is derived from an EMBL/GenBank/DDBJ whole genome shotgun (WGS) entry which is preliminary data.</text>
</comment>
<feature type="chain" id="PRO_5040855006" evidence="1">
    <location>
        <begin position="22"/>
        <end position="88"/>
    </location>
</feature>
<reference evidence="2" key="1">
    <citation type="submission" date="2022-06" db="EMBL/GenBank/DDBJ databases">
        <title>Sequencing the genomes of 1000 actinobacteria strains.</title>
        <authorList>
            <person name="Klenk H.-P."/>
        </authorList>
    </citation>
    <scope>NUCLEOTIDE SEQUENCE</scope>
    <source>
        <strain evidence="2">DSM 46694</strain>
    </source>
</reference>
<dbReference type="EMBL" id="JAMZEB010000002">
    <property type="protein sequence ID" value="MCP2360056.1"/>
    <property type="molecule type" value="Genomic_DNA"/>
</dbReference>
<keyword evidence="3" id="KW-1185">Reference proteome</keyword>
<evidence type="ECO:0000256" key="1">
    <source>
        <dbReference type="SAM" id="SignalP"/>
    </source>
</evidence>
<sequence length="88" mass="9310">MKPSKIAALACALITPLTVTAAAHASAYPVKNPVLVKNALYQAGPLPTTTCDDLPAEPLTPAEARTYINEALRCLENTWGQHLKKAGL</sequence>
<accession>A0A9X2K7S0</accession>
<dbReference type="Proteomes" id="UP001139648">
    <property type="component" value="Unassembled WGS sequence"/>
</dbReference>
<dbReference type="AlphaFoldDB" id="A0A9X2K7S0"/>
<proteinExistence type="predicted"/>
<protein>
    <submittedName>
        <fullName evidence="2">Uncharacterized protein</fullName>
    </submittedName>
</protein>
<name>A0A9X2K7S0_9ACTN</name>
<gene>
    <name evidence="2" type="ORF">HD597_007076</name>
</gene>
<dbReference type="RefSeq" id="WP_253747626.1">
    <property type="nucleotide sequence ID" value="NZ_BAABKA010000066.1"/>
</dbReference>
<evidence type="ECO:0000313" key="3">
    <source>
        <dbReference type="Proteomes" id="UP001139648"/>
    </source>
</evidence>